<reference evidence="2 3" key="1">
    <citation type="submission" date="2015-01" db="EMBL/GenBank/DDBJ databases">
        <title>Genome of allotetraploid Gossypium barbadense reveals genomic plasticity and fiber elongation in cotton evolution.</title>
        <authorList>
            <person name="Chen X."/>
            <person name="Liu X."/>
            <person name="Zhao B."/>
            <person name="Zheng H."/>
            <person name="Hu Y."/>
            <person name="Lu G."/>
            <person name="Yang C."/>
            <person name="Chen J."/>
            <person name="Shan C."/>
            <person name="Zhang L."/>
            <person name="Zhou Y."/>
            <person name="Wang L."/>
            <person name="Guo W."/>
            <person name="Bai Y."/>
            <person name="Ruan J."/>
            <person name="Shangguan X."/>
            <person name="Mao Y."/>
            <person name="Jiang J."/>
            <person name="Zhu Y."/>
            <person name="Lei J."/>
            <person name="Kang H."/>
            <person name="Chen S."/>
            <person name="He X."/>
            <person name="Wang R."/>
            <person name="Wang Y."/>
            <person name="Chen J."/>
            <person name="Wang L."/>
            <person name="Yu S."/>
            <person name="Wang B."/>
            <person name="Wei J."/>
            <person name="Song S."/>
            <person name="Lu X."/>
            <person name="Gao Z."/>
            <person name="Gu W."/>
            <person name="Deng X."/>
            <person name="Ma D."/>
            <person name="Wang S."/>
            <person name="Liang W."/>
            <person name="Fang L."/>
            <person name="Cai C."/>
            <person name="Zhu X."/>
            <person name="Zhou B."/>
            <person name="Zhang Y."/>
            <person name="Chen Z."/>
            <person name="Xu S."/>
            <person name="Zhu R."/>
            <person name="Wang S."/>
            <person name="Zhang T."/>
            <person name="Zhao G."/>
        </authorList>
    </citation>
    <scope>NUCLEOTIDE SEQUENCE [LARGE SCALE GENOMIC DNA]</scope>
    <source>
        <strain evidence="3">cv. Xinhai21</strain>
        <tissue evidence="2">Leaf</tissue>
    </source>
</reference>
<gene>
    <name evidence="2" type="ORF">GOBAR_AA20441</name>
</gene>
<dbReference type="EMBL" id="KZ665337">
    <property type="protein sequence ID" value="PPS00225.1"/>
    <property type="molecule type" value="Genomic_DNA"/>
</dbReference>
<evidence type="ECO:0000313" key="2">
    <source>
        <dbReference type="EMBL" id="PPS00225.1"/>
    </source>
</evidence>
<dbReference type="Proteomes" id="UP000239757">
    <property type="component" value="Unassembled WGS sequence"/>
</dbReference>
<sequence>MSSSCGKKTVVPASKKRKGAASSSRPTTEIRHPFFQVPLGPQEELYQILRVRPLVDLCSMFHLQTVMTNFDDPRTVQFCLGGLVRQLNVPEFGIALGVSTRHLGSHSDRETKEHQRRHHPRRLFLMDYGEWARHRPCLFYFPRGVISIEPYVTRLAQHFGLLNTAAQSSSLTLIGQMSPQGISSMLSMRMIEK</sequence>
<evidence type="ECO:0000313" key="3">
    <source>
        <dbReference type="Proteomes" id="UP000239757"/>
    </source>
</evidence>
<evidence type="ECO:0000256" key="1">
    <source>
        <dbReference type="SAM" id="MobiDB-lite"/>
    </source>
</evidence>
<accession>A0A2P5XA68</accession>
<name>A0A2P5XA68_GOSBA</name>
<proteinExistence type="predicted"/>
<protein>
    <submittedName>
        <fullName evidence="2">Uncharacterized protein</fullName>
    </submittedName>
</protein>
<organism evidence="2 3">
    <name type="scientific">Gossypium barbadense</name>
    <name type="common">Sea Island cotton</name>
    <name type="synonym">Hibiscus barbadensis</name>
    <dbReference type="NCBI Taxonomy" id="3634"/>
    <lineage>
        <taxon>Eukaryota</taxon>
        <taxon>Viridiplantae</taxon>
        <taxon>Streptophyta</taxon>
        <taxon>Embryophyta</taxon>
        <taxon>Tracheophyta</taxon>
        <taxon>Spermatophyta</taxon>
        <taxon>Magnoliopsida</taxon>
        <taxon>eudicotyledons</taxon>
        <taxon>Gunneridae</taxon>
        <taxon>Pentapetalae</taxon>
        <taxon>rosids</taxon>
        <taxon>malvids</taxon>
        <taxon>Malvales</taxon>
        <taxon>Malvaceae</taxon>
        <taxon>Malvoideae</taxon>
        <taxon>Gossypium</taxon>
    </lineage>
</organism>
<dbReference type="AlphaFoldDB" id="A0A2P5XA68"/>
<feature type="region of interest" description="Disordered" evidence="1">
    <location>
        <begin position="1"/>
        <end position="27"/>
    </location>
</feature>